<accession>A0AC61DFK3</accession>
<comment type="caution">
    <text evidence="1">The sequence shown here is derived from an EMBL/GenBank/DDBJ whole genome shotgun (WGS) entry which is preliminary data.</text>
</comment>
<evidence type="ECO:0000313" key="1">
    <source>
        <dbReference type="EMBL" id="PHV71695.1"/>
    </source>
</evidence>
<dbReference type="Proteomes" id="UP000224460">
    <property type="component" value="Unassembled WGS sequence"/>
</dbReference>
<name>A0AC61DFK3_9FIRM</name>
<reference evidence="1" key="1">
    <citation type="submission" date="2017-10" db="EMBL/GenBank/DDBJ databases">
        <title>Genome sequence of cellulolytic Lachnospiraceae bacterium XHS1971 isolated from hotspring sediment.</title>
        <authorList>
            <person name="Vasudevan G."/>
            <person name="Joshi A.J."/>
            <person name="Hivarkar S."/>
            <person name="Lanjekar V.B."/>
            <person name="Dhakephalkar P.K."/>
            <person name="Dagar S."/>
        </authorList>
    </citation>
    <scope>NUCLEOTIDE SEQUENCE</scope>
    <source>
        <strain evidence="1">XHS1971</strain>
    </source>
</reference>
<evidence type="ECO:0000313" key="2">
    <source>
        <dbReference type="Proteomes" id="UP000224460"/>
    </source>
</evidence>
<gene>
    <name evidence="1" type="ORF">CS063_03800</name>
</gene>
<proteinExistence type="predicted"/>
<dbReference type="EMBL" id="PEDL01000002">
    <property type="protein sequence ID" value="PHV71695.1"/>
    <property type="molecule type" value="Genomic_DNA"/>
</dbReference>
<organism evidence="1 2">
    <name type="scientific">Sporanaerobium hydrogeniformans</name>
    <dbReference type="NCBI Taxonomy" id="3072179"/>
    <lineage>
        <taxon>Bacteria</taxon>
        <taxon>Bacillati</taxon>
        <taxon>Bacillota</taxon>
        <taxon>Clostridia</taxon>
        <taxon>Lachnospirales</taxon>
        <taxon>Lachnospiraceae</taxon>
        <taxon>Sporanaerobium</taxon>
    </lineage>
</organism>
<keyword evidence="2" id="KW-1185">Reference proteome</keyword>
<sequence>MSYKHGLAAIQLEMSDRVPRTEYSAHFHWDLVNKVTGKAVTAHSPQALQQEASNAFVKAWNYDFFWNILTYNEVFGDFKTSMGHASYAAEGTDFNNQIFCPFEDPEDVLDFDPMEQYGIRDRQQIIQDYNANYDKMVSDYPECVNMTGIYVTCMSGLIEMLGWDMLLMAAGIDSKGFGEMTNRYAKWISHYFEGLAESKSPVVMIHDDIVWTQGAFLKPEWYRQYIFPNYKKLFEPLKEAGKKIIYTSDGNYTEFIDDIAATGVHGFVLEPSTDMAYIAEKYGKTHSFVGNADTRILLYGTKQDIEQEVKRCMDIGKKCPGFIMAVGNHIPPNTPVNNALWYNEIYEKLSKR</sequence>
<protein>
    <submittedName>
        <fullName evidence="1">Uncharacterized protein</fullName>
    </submittedName>
</protein>